<sequence>MSLLVFIPMYDCAAQIPRVLAQFNDAGIATWVDGILCIDNRSTDGTVAAAKAGLEAADVPSRVLLQNDGNYGLGGSHKVAIEYAAAHGYTHLAVLHGDDQGSIRDLIPHLEARAHERSEFLMGARFMRGSTLEGYSTLRTAANRTFNLIFSAVSGTRLYDLGSGLNVFRVSAFSDGFHLRFADDLTFNYYLILAVAARGHALQFFPLTWREDDQVSNAKLGRMGLQILGLLWRRVSNKHAFLTGEHRDTPRTAYPSTRIARWDA</sequence>
<evidence type="ECO:0000259" key="1">
    <source>
        <dbReference type="Pfam" id="PF00535"/>
    </source>
</evidence>
<keyword evidence="2" id="KW-0808">Transferase</keyword>
<name>A0A1X6Y581_9RHOB</name>
<evidence type="ECO:0000313" key="2">
    <source>
        <dbReference type="EMBL" id="SLN11070.1"/>
    </source>
</evidence>
<dbReference type="CDD" id="cd04179">
    <property type="entry name" value="DPM_DPG-synthase_like"/>
    <property type="match status" value="1"/>
</dbReference>
<dbReference type="Proteomes" id="UP000193570">
    <property type="component" value="Unassembled WGS sequence"/>
</dbReference>
<feature type="domain" description="Glycosyltransferase 2-like" evidence="1">
    <location>
        <begin position="5"/>
        <end position="175"/>
    </location>
</feature>
<protein>
    <submittedName>
        <fullName evidence="2">Glycosyl transferase family 2</fullName>
    </submittedName>
</protein>
<keyword evidence="3" id="KW-1185">Reference proteome</keyword>
<proteinExistence type="predicted"/>
<accession>A0A1X6Y581</accession>
<dbReference type="GO" id="GO:0016740">
    <property type="term" value="F:transferase activity"/>
    <property type="evidence" value="ECO:0007669"/>
    <property type="project" value="UniProtKB-KW"/>
</dbReference>
<organism evidence="2 3">
    <name type="scientific">Roseivivax jejudonensis</name>
    <dbReference type="NCBI Taxonomy" id="1529041"/>
    <lineage>
        <taxon>Bacteria</taxon>
        <taxon>Pseudomonadati</taxon>
        <taxon>Pseudomonadota</taxon>
        <taxon>Alphaproteobacteria</taxon>
        <taxon>Rhodobacterales</taxon>
        <taxon>Roseobacteraceae</taxon>
        <taxon>Roseivivax</taxon>
    </lineage>
</organism>
<reference evidence="2 3" key="1">
    <citation type="submission" date="2017-03" db="EMBL/GenBank/DDBJ databases">
        <authorList>
            <person name="Afonso C.L."/>
            <person name="Miller P.J."/>
            <person name="Scott M.A."/>
            <person name="Spackman E."/>
            <person name="Goraichik I."/>
            <person name="Dimitrov K.M."/>
            <person name="Suarez D.L."/>
            <person name="Swayne D.E."/>
        </authorList>
    </citation>
    <scope>NUCLEOTIDE SEQUENCE [LARGE SCALE GENOMIC DNA]</scope>
    <source>
        <strain evidence="2 3">CECT 8625</strain>
    </source>
</reference>
<dbReference type="InterPro" id="IPR001173">
    <property type="entry name" value="Glyco_trans_2-like"/>
</dbReference>
<dbReference type="PANTHER" id="PTHR48090:SF7">
    <property type="entry name" value="RFBJ PROTEIN"/>
    <property type="match status" value="1"/>
</dbReference>
<dbReference type="SUPFAM" id="SSF53448">
    <property type="entry name" value="Nucleotide-diphospho-sugar transferases"/>
    <property type="match status" value="1"/>
</dbReference>
<gene>
    <name evidence="2" type="ORF">ROJ8625_00242</name>
</gene>
<dbReference type="RefSeq" id="WP_234984129.1">
    <property type="nucleotide sequence ID" value="NZ_FWFK01000001.1"/>
</dbReference>
<dbReference type="Pfam" id="PF00535">
    <property type="entry name" value="Glycos_transf_2"/>
    <property type="match status" value="1"/>
</dbReference>
<dbReference type="PANTHER" id="PTHR48090">
    <property type="entry name" value="UNDECAPRENYL-PHOSPHATE 4-DEOXY-4-FORMAMIDO-L-ARABINOSE TRANSFERASE-RELATED"/>
    <property type="match status" value="1"/>
</dbReference>
<dbReference type="AlphaFoldDB" id="A0A1X6Y581"/>
<dbReference type="InterPro" id="IPR050256">
    <property type="entry name" value="Glycosyltransferase_2"/>
</dbReference>
<evidence type="ECO:0000313" key="3">
    <source>
        <dbReference type="Proteomes" id="UP000193570"/>
    </source>
</evidence>
<dbReference type="InterPro" id="IPR029044">
    <property type="entry name" value="Nucleotide-diphossugar_trans"/>
</dbReference>
<dbReference type="EMBL" id="FWFK01000001">
    <property type="protein sequence ID" value="SLN11070.1"/>
    <property type="molecule type" value="Genomic_DNA"/>
</dbReference>
<dbReference type="Gene3D" id="3.90.550.10">
    <property type="entry name" value="Spore Coat Polysaccharide Biosynthesis Protein SpsA, Chain A"/>
    <property type="match status" value="1"/>
</dbReference>